<dbReference type="CDD" id="cd03255">
    <property type="entry name" value="ABC_MJ0796_LolCDE_FtsE"/>
    <property type="match status" value="1"/>
</dbReference>
<dbReference type="EMBL" id="JAAAWP010000001">
    <property type="protein sequence ID" value="NDW20263.1"/>
    <property type="molecule type" value="Genomic_DNA"/>
</dbReference>
<protein>
    <recommendedName>
        <fullName evidence="8">Lipoprotein-releasing system ATP-binding protein LolD</fullName>
        <ecNumber evidence="8">7.6.2.-</ecNumber>
    </recommendedName>
</protein>
<evidence type="ECO:0000256" key="7">
    <source>
        <dbReference type="ARBA" id="ARBA00023136"/>
    </source>
</evidence>
<dbReference type="InterPro" id="IPR027417">
    <property type="entry name" value="P-loop_NTPase"/>
</dbReference>
<comment type="similarity">
    <text evidence="8">Belongs to the ABC transporter superfamily. Lipoprotein translocase (TC 3.A.1.125) family.</text>
</comment>
<dbReference type="Gene3D" id="3.40.50.300">
    <property type="entry name" value="P-loop containing nucleotide triphosphate hydrolases"/>
    <property type="match status" value="1"/>
</dbReference>
<gene>
    <name evidence="8 10" type="primary">lolD</name>
    <name evidence="10" type="ORF">GTW09_01780</name>
</gene>
<dbReference type="Pfam" id="PF00005">
    <property type="entry name" value="ABC_tran"/>
    <property type="match status" value="1"/>
</dbReference>
<dbReference type="SMART" id="SM00382">
    <property type="entry name" value="AAA"/>
    <property type="match status" value="1"/>
</dbReference>
<dbReference type="Proteomes" id="UP000478837">
    <property type="component" value="Unassembled WGS sequence"/>
</dbReference>
<dbReference type="GO" id="GO:0089705">
    <property type="term" value="P:protein localization to outer membrane"/>
    <property type="evidence" value="ECO:0007669"/>
    <property type="project" value="TreeGrafter"/>
</dbReference>
<evidence type="ECO:0000313" key="11">
    <source>
        <dbReference type="Proteomes" id="UP000478837"/>
    </source>
</evidence>
<dbReference type="PANTHER" id="PTHR24220:SF689">
    <property type="entry name" value="LIPOPROTEIN-RELEASING SYSTEM ATP-BINDING PROTEIN LOLD"/>
    <property type="match status" value="1"/>
</dbReference>
<comment type="subcellular location">
    <subcellularLocation>
        <location evidence="8">Cell inner membrane</location>
        <topology evidence="8">Peripheral membrane protein</topology>
    </subcellularLocation>
</comment>
<evidence type="ECO:0000259" key="9">
    <source>
        <dbReference type="PROSITE" id="PS50893"/>
    </source>
</evidence>
<dbReference type="PROSITE" id="PS50893">
    <property type="entry name" value="ABC_TRANSPORTER_2"/>
    <property type="match status" value="1"/>
</dbReference>
<keyword evidence="3 8" id="KW-0997">Cell inner membrane</keyword>
<evidence type="ECO:0000256" key="8">
    <source>
        <dbReference type="RuleBase" id="RU367068"/>
    </source>
</evidence>
<comment type="subunit">
    <text evidence="8">The complex is composed of two ATP-binding proteins (LolD) and two transmembrane proteins (LolC and LolE).</text>
</comment>
<dbReference type="InterPro" id="IPR003439">
    <property type="entry name" value="ABC_transporter-like_ATP-bd"/>
</dbReference>
<keyword evidence="11" id="KW-1185">Reference proteome</keyword>
<dbReference type="PANTHER" id="PTHR24220">
    <property type="entry name" value="IMPORT ATP-BINDING PROTEIN"/>
    <property type="match status" value="1"/>
</dbReference>
<comment type="caution">
    <text evidence="10">The sequence shown here is derived from an EMBL/GenBank/DDBJ whole genome shotgun (WGS) entry which is preliminary data.</text>
</comment>
<dbReference type="GO" id="GO:0022857">
    <property type="term" value="F:transmembrane transporter activity"/>
    <property type="evidence" value="ECO:0007669"/>
    <property type="project" value="TreeGrafter"/>
</dbReference>
<dbReference type="GO" id="GO:0044874">
    <property type="term" value="P:lipoprotein localization to outer membrane"/>
    <property type="evidence" value="ECO:0007669"/>
    <property type="project" value="TreeGrafter"/>
</dbReference>
<dbReference type="InterPro" id="IPR017911">
    <property type="entry name" value="MacB-like_ATP-bd"/>
</dbReference>
<keyword evidence="10" id="KW-0449">Lipoprotein</keyword>
<sequence length="230" mass="24933">MQDVLRCHNIHKSYHDGRNVTPVLHDVSLSINAGEHVAILGSSGSGKSTLLHLLGGLDTPSSGEVHFKGKSLNSLSANALATLRNEEMGFIYQFHHLLGEFSALENVAMPLRIRGLSASAAQEKARAMLDEVGLSHRLDHLPAEMSGGERQRTAIARALVTEPSVVLADEPTGNLDDTTGDQIYKLLTALSEQKRTAFVVVTHDISLAKKMDRVLRIKDGRLVQSSAEEV</sequence>
<keyword evidence="7 8" id="KW-0472">Membrane</keyword>
<evidence type="ECO:0000256" key="1">
    <source>
        <dbReference type="ARBA" id="ARBA00022448"/>
    </source>
</evidence>
<dbReference type="GO" id="GO:0016887">
    <property type="term" value="F:ATP hydrolysis activity"/>
    <property type="evidence" value="ECO:0007669"/>
    <property type="project" value="InterPro"/>
</dbReference>
<dbReference type="InterPro" id="IPR003593">
    <property type="entry name" value="AAA+_ATPase"/>
</dbReference>
<keyword evidence="4 8" id="KW-0547">Nucleotide-binding</keyword>
<dbReference type="SUPFAM" id="SSF52540">
    <property type="entry name" value="P-loop containing nucleoside triphosphate hydrolases"/>
    <property type="match status" value="1"/>
</dbReference>
<keyword evidence="5 8" id="KW-0067">ATP-binding</keyword>
<proteinExistence type="inferred from homology"/>
<evidence type="ECO:0000256" key="3">
    <source>
        <dbReference type="ARBA" id="ARBA00022519"/>
    </source>
</evidence>
<evidence type="ECO:0000256" key="5">
    <source>
        <dbReference type="ARBA" id="ARBA00022840"/>
    </source>
</evidence>
<comment type="function">
    <text evidence="8">Part of the ABC transporter complex LolCDE involved in the translocation of mature outer membrane-directed lipoproteins, from the inner membrane to the periplasmic chaperone, LolA. Responsible for the formation of the LolA-lipoprotein complex in an ATP-dependent manner.</text>
</comment>
<accession>A0A6L9MQV8</accession>
<keyword evidence="1 8" id="KW-0813">Transport</keyword>
<dbReference type="GO" id="GO:0005524">
    <property type="term" value="F:ATP binding"/>
    <property type="evidence" value="ECO:0007669"/>
    <property type="project" value="UniProtKB-UniRule"/>
</dbReference>
<dbReference type="AlphaFoldDB" id="A0A6L9MQV8"/>
<evidence type="ECO:0000256" key="4">
    <source>
        <dbReference type="ARBA" id="ARBA00022741"/>
    </source>
</evidence>
<evidence type="ECO:0000313" key="10">
    <source>
        <dbReference type="EMBL" id="NDW20263.1"/>
    </source>
</evidence>
<organism evidence="10 11">
    <name type="scientific">Alteromonas hispanica</name>
    <dbReference type="NCBI Taxonomy" id="315421"/>
    <lineage>
        <taxon>Bacteria</taxon>
        <taxon>Pseudomonadati</taxon>
        <taxon>Pseudomonadota</taxon>
        <taxon>Gammaproteobacteria</taxon>
        <taxon>Alteromonadales</taxon>
        <taxon>Alteromonadaceae</taxon>
        <taxon>Alteromonas/Salinimonas group</taxon>
        <taxon>Alteromonas</taxon>
    </lineage>
</organism>
<dbReference type="EC" id="7.6.2.-" evidence="8"/>
<reference evidence="10 11" key="1">
    <citation type="submission" date="2020-01" db="EMBL/GenBank/DDBJ databases">
        <title>Genomes of bacteria type strains.</title>
        <authorList>
            <person name="Chen J."/>
            <person name="Zhu S."/>
            <person name="Yang J."/>
        </authorList>
    </citation>
    <scope>NUCLEOTIDE SEQUENCE [LARGE SCALE GENOMIC DNA]</scope>
    <source>
        <strain evidence="10 11">LMG 22958</strain>
    </source>
</reference>
<dbReference type="InterPro" id="IPR011924">
    <property type="entry name" value="LolD_lipo_ATP-bd"/>
</dbReference>
<dbReference type="FunFam" id="3.40.50.300:FF:000230">
    <property type="entry name" value="Lipoprotein-releasing system ATP-binding protein LolD"/>
    <property type="match status" value="1"/>
</dbReference>
<dbReference type="RefSeq" id="WP_163109519.1">
    <property type="nucleotide sequence ID" value="NZ_JAAAWP010000001.1"/>
</dbReference>
<dbReference type="InterPro" id="IPR015854">
    <property type="entry name" value="ABC_transpr_LolD-like"/>
</dbReference>
<keyword evidence="2 8" id="KW-1003">Cell membrane</keyword>
<evidence type="ECO:0000256" key="2">
    <source>
        <dbReference type="ARBA" id="ARBA00022475"/>
    </source>
</evidence>
<feature type="domain" description="ABC transporter" evidence="9">
    <location>
        <begin position="5"/>
        <end position="230"/>
    </location>
</feature>
<dbReference type="GO" id="GO:0005886">
    <property type="term" value="C:plasma membrane"/>
    <property type="evidence" value="ECO:0007669"/>
    <property type="project" value="UniProtKB-SubCell"/>
</dbReference>
<keyword evidence="6 8" id="KW-1278">Translocase</keyword>
<evidence type="ECO:0000256" key="6">
    <source>
        <dbReference type="ARBA" id="ARBA00022967"/>
    </source>
</evidence>
<dbReference type="NCBIfam" id="TIGR02211">
    <property type="entry name" value="LolD_lipo_ex"/>
    <property type="match status" value="1"/>
</dbReference>
<name>A0A6L9MQV8_9ALTE</name>